<evidence type="ECO:0000313" key="3">
    <source>
        <dbReference type="Proteomes" id="UP001165561"/>
    </source>
</evidence>
<feature type="chain" id="PRO_5045606671" description="Alkaline phosphatase" evidence="1">
    <location>
        <begin position="30"/>
        <end position="164"/>
    </location>
</feature>
<gene>
    <name evidence="2" type="ORF">PU560_02630</name>
</gene>
<dbReference type="SUPFAM" id="SSF69318">
    <property type="entry name" value="Integrin alpha N-terminal domain"/>
    <property type="match status" value="1"/>
</dbReference>
<evidence type="ECO:0000313" key="2">
    <source>
        <dbReference type="EMBL" id="MDD9205361.1"/>
    </source>
</evidence>
<keyword evidence="3" id="KW-1185">Reference proteome</keyword>
<evidence type="ECO:0000256" key="1">
    <source>
        <dbReference type="SAM" id="SignalP"/>
    </source>
</evidence>
<dbReference type="EMBL" id="JARACI010000446">
    <property type="protein sequence ID" value="MDD9205361.1"/>
    <property type="molecule type" value="Genomic_DNA"/>
</dbReference>
<dbReference type="InterPro" id="IPR028994">
    <property type="entry name" value="Integrin_alpha_N"/>
</dbReference>
<accession>A0ABT5TWU6</accession>
<evidence type="ECO:0008006" key="4">
    <source>
        <dbReference type="Google" id="ProtNLM"/>
    </source>
</evidence>
<proteinExistence type="predicted"/>
<feature type="non-terminal residue" evidence="2">
    <location>
        <position position="164"/>
    </location>
</feature>
<protein>
    <recommendedName>
        <fullName evidence="4">Alkaline phosphatase</fullName>
    </recommendedName>
</protein>
<dbReference type="Proteomes" id="UP001165561">
    <property type="component" value="Unassembled WGS sequence"/>
</dbReference>
<organism evidence="2 3">
    <name type="scientific">Georgenia halotolerans</name>
    <dbReference type="NCBI Taxonomy" id="3028317"/>
    <lineage>
        <taxon>Bacteria</taxon>
        <taxon>Bacillati</taxon>
        <taxon>Actinomycetota</taxon>
        <taxon>Actinomycetes</taxon>
        <taxon>Micrococcales</taxon>
        <taxon>Bogoriellaceae</taxon>
        <taxon>Georgenia</taxon>
    </lineage>
</organism>
<sequence>MSDRKKVPTAGVLVAALGLVAAGGSPAIAKGGEVGGSGNEYFLSDSFSAASNVDFRYGRAGDQVYVGDWDGDGEDTLAIRRGAEFHLTNSLEGGSADRVVTYGRASDTVLVGDWNGNGTDTFAVRRGNEYHVKNSLTGGSADRAFRYGRSPDTVLVGDWDGDDD</sequence>
<name>A0ABT5TWU6_9MICO</name>
<feature type="signal peptide" evidence="1">
    <location>
        <begin position="1"/>
        <end position="29"/>
    </location>
</feature>
<comment type="caution">
    <text evidence="2">The sequence shown here is derived from an EMBL/GenBank/DDBJ whole genome shotgun (WGS) entry which is preliminary data.</text>
</comment>
<reference evidence="2" key="1">
    <citation type="submission" date="2023-02" db="EMBL/GenBank/DDBJ databases">
        <title>Georgenia sp.10Sc9-8, isolated from a soil sample collected from the Taklamakan desert.</title>
        <authorList>
            <person name="Liu S."/>
        </authorList>
    </citation>
    <scope>NUCLEOTIDE SEQUENCE</scope>
    <source>
        <strain evidence="2">10Sc9-8</strain>
    </source>
</reference>
<keyword evidence="1" id="KW-0732">Signal</keyword>